<evidence type="ECO:0000256" key="2">
    <source>
        <dbReference type="SAM" id="Phobius"/>
    </source>
</evidence>
<reference evidence="4" key="1">
    <citation type="submission" date="2021-01" db="EMBL/GenBank/DDBJ databases">
        <authorList>
            <person name="Corre E."/>
            <person name="Pelletier E."/>
            <person name="Niang G."/>
            <person name="Scheremetjew M."/>
            <person name="Finn R."/>
            <person name="Kale V."/>
            <person name="Holt S."/>
            <person name="Cochrane G."/>
            <person name="Meng A."/>
            <person name="Brown T."/>
            <person name="Cohen L."/>
        </authorList>
    </citation>
    <scope>NUCLEOTIDE SEQUENCE</scope>
    <source>
        <strain evidence="4">CCMP2222</strain>
    </source>
</reference>
<feature type="compositionally biased region" description="Low complexity" evidence="1">
    <location>
        <begin position="19"/>
        <end position="36"/>
    </location>
</feature>
<name>A0A6U6J2V6_9DINO</name>
<dbReference type="AlphaFoldDB" id="A0A6U6J2V6"/>
<feature type="transmembrane region" description="Helical" evidence="2">
    <location>
        <begin position="323"/>
        <end position="349"/>
    </location>
</feature>
<keyword evidence="2" id="KW-0812">Transmembrane</keyword>
<organism evidence="4">
    <name type="scientific">Alexandrium andersonii</name>
    <dbReference type="NCBI Taxonomy" id="327968"/>
    <lineage>
        <taxon>Eukaryota</taxon>
        <taxon>Sar</taxon>
        <taxon>Alveolata</taxon>
        <taxon>Dinophyceae</taxon>
        <taxon>Gonyaulacales</taxon>
        <taxon>Pyrocystaceae</taxon>
        <taxon>Alexandrium</taxon>
    </lineage>
</organism>
<dbReference type="EMBL" id="HBGQ01008551">
    <property type="protein sequence ID" value="CAD9369696.1"/>
    <property type="molecule type" value="Transcribed_RNA"/>
</dbReference>
<keyword evidence="2" id="KW-1133">Transmembrane helix</keyword>
<proteinExistence type="predicted"/>
<evidence type="ECO:0000313" key="4">
    <source>
        <dbReference type="EMBL" id="CAD9369696.1"/>
    </source>
</evidence>
<accession>A0A6U6J2V6</accession>
<sequence>MRAIVAKHSCGSLCRGLQSSPERSWESSSGGSSSSCSCSSHDDLGEGVARTEHGGSSSSRAGSSRCSTRRWRAGNAACAGMGWGILGVAFWANAHTSLGALGFCSHHSLAAVGVSLTSPESDAPSEAASAPGPAHQVDYLIDNSWLHASSPRVLELAPPESDSDNVVRRLIMPARIEDLVFLSLIRNENLRVDLWPHRSAELHMHVRIFTNALSIYPAVSRRHFLARWLSSDRQWLLVLQAVVHLPRGVALLGCSPQWRWADFNETMPQALKEAVGRPFRVLEVECPLQPHGFLLPRRVTGSARQQAEGPRTPGDMLIRGCRFVFLVMLIIVCIAQVVLLLICITMLLVQVGIQRGRPAVV</sequence>
<feature type="region of interest" description="Disordered" evidence="1">
    <location>
        <begin position="16"/>
        <end position="36"/>
    </location>
</feature>
<protein>
    <submittedName>
        <fullName evidence="4">Uncharacterized protein</fullName>
    </submittedName>
</protein>
<dbReference type="EMBL" id="HBGQ01008550">
    <property type="protein sequence ID" value="CAD9369691.1"/>
    <property type="molecule type" value="Transcribed_RNA"/>
</dbReference>
<gene>
    <name evidence="3" type="ORF">AAND1436_LOCUS4230</name>
    <name evidence="4" type="ORF">AAND1436_LOCUS4231</name>
</gene>
<keyword evidence="2" id="KW-0472">Membrane</keyword>
<evidence type="ECO:0000256" key="1">
    <source>
        <dbReference type="SAM" id="MobiDB-lite"/>
    </source>
</evidence>
<evidence type="ECO:0000313" key="3">
    <source>
        <dbReference type="EMBL" id="CAD9369691.1"/>
    </source>
</evidence>